<evidence type="ECO:0000313" key="2">
    <source>
        <dbReference type="Proteomes" id="UP001174909"/>
    </source>
</evidence>
<dbReference type="InterPro" id="IPR016024">
    <property type="entry name" value="ARM-type_fold"/>
</dbReference>
<keyword evidence="2" id="KW-1185">Reference proteome</keyword>
<dbReference type="Proteomes" id="UP001174909">
    <property type="component" value="Unassembled WGS sequence"/>
</dbReference>
<gene>
    <name evidence="1" type="ORF">GBAR_LOCUS29109</name>
</gene>
<protein>
    <submittedName>
        <fullName evidence="1">Meiosis inhibitor protein 1</fullName>
    </submittedName>
</protein>
<accession>A0AA35TRU2</accession>
<name>A0AA35TRU2_GEOBA</name>
<comment type="caution">
    <text evidence="1">The sequence shown here is derived from an EMBL/GenBank/DDBJ whole genome shotgun (WGS) entry which is preliminary data.</text>
</comment>
<dbReference type="GO" id="GO:0007127">
    <property type="term" value="P:meiosis I"/>
    <property type="evidence" value="ECO:0007669"/>
    <property type="project" value="TreeGrafter"/>
</dbReference>
<sequence>MATQQTQFPLLTQRHVHHSSVWTLRGYSVPTLCLACATERLEDRADLSLHHRRVLGELQGLLTAKDSSLVRMLSSDRRVLDHLSTTVFGLLVTQDGTTAQLAMEVLSAISGQFSATDLPRKLMQKTIQTVMATQRCSDGLPYLTFLGRMLYSLPPLCTEMTNSFGGFLEYLLRGLAYPDEDVKSAVVYMLAQLSMKTPQDSLPASLVQAVCGLISSNLASAKSHTLTLNLLGLVKGMLKSSVYAQCL</sequence>
<dbReference type="EMBL" id="CASHTH010004078">
    <property type="protein sequence ID" value="CAI8053235.1"/>
    <property type="molecule type" value="Genomic_DNA"/>
</dbReference>
<reference evidence="1" key="1">
    <citation type="submission" date="2023-03" db="EMBL/GenBank/DDBJ databases">
        <authorList>
            <person name="Steffen K."/>
            <person name="Cardenas P."/>
        </authorList>
    </citation>
    <scope>NUCLEOTIDE SEQUENCE</scope>
</reference>
<dbReference type="SUPFAM" id="SSF48371">
    <property type="entry name" value="ARM repeat"/>
    <property type="match status" value="1"/>
</dbReference>
<dbReference type="PANTHER" id="PTHR12044:SF14">
    <property type="entry name" value="MEIOTIC DOUBLE-STRANDED BREAK FORMATION PROTEIN 1"/>
    <property type="match status" value="1"/>
</dbReference>
<proteinExistence type="predicted"/>
<dbReference type="PANTHER" id="PTHR12044">
    <property type="entry name" value="BCL2 INTERACTING MEDIATOR OF CELL DEATH"/>
    <property type="match status" value="1"/>
</dbReference>
<feature type="non-terminal residue" evidence="1">
    <location>
        <position position="247"/>
    </location>
</feature>
<evidence type="ECO:0000313" key="1">
    <source>
        <dbReference type="EMBL" id="CAI8053235.1"/>
    </source>
</evidence>
<organism evidence="1 2">
    <name type="scientific">Geodia barretti</name>
    <name type="common">Barrett's horny sponge</name>
    <dbReference type="NCBI Taxonomy" id="519541"/>
    <lineage>
        <taxon>Eukaryota</taxon>
        <taxon>Metazoa</taxon>
        <taxon>Porifera</taxon>
        <taxon>Demospongiae</taxon>
        <taxon>Heteroscleromorpha</taxon>
        <taxon>Tetractinellida</taxon>
        <taxon>Astrophorina</taxon>
        <taxon>Geodiidae</taxon>
        <taxon>Geodia</taxon>
    </lineage>
</organism>
<dbReference type="AlphaFoldDB" id="A0AA35TRU2"/>
<dbReference type="InterPro" id="IPR052133">
    <property type="entry name" value="Immune_Signaling-Apoptosis_Reg"/>
</dbReference>